<evidence type="ECO:0000313" key="3">
    <source>
        <dbReference type="EMBL" id="MET8433257.1"/>
    </source>
</evidence>
<keyword evidence="4" id="KW-1185">Reference proteome</keyword>
<gene>
    <name evidence="3" type="ORF">ABZV61_10700</name>
</gene>
<dbReference type="RefSeq" id="WP_356496231.1">
    <property type="nucleotide sequence ID" value="NZ_JBEXEF010000014.1"/>
</dbReference>
<dbReference type="Proteomes" id="UP001550044">
    <property type="component" value="Unassembled WGS sequence"/>
</dbReference>
<dbReference type="Gene3D" id="3.30.530.20">
    <property type="match status" value="1"/>
</dbReference>
<comment type="caution">
    <text evidence="3">The sequence shown here is derived from an EMBL/GenBank/DDBJ whole genome shotgun (WGS) entry which is preliminary data.</text>
</comment>
<comment type="similarity">
    <text evidence="1">Belongs to the AHA1 family.</text>
</comment>
<dbReference type="EMBL" id="JBEXIP010000006">
    <property type="protein sequence ID" value="MET8433257.1"/>
    <property type="molecule type" value="Genomic_DNA"/>
</dbReference>
<evidence type="ECO:0000259" key="2">
    <source>
        <dbReference type="Pfam" id="PF08327"/>
    </source>
</evidence>
<accession>A0ABV2U5X3</accession>
<proteinExistence type="inferred from homology"/>
<feature type="domain" description="Activator of Hsp90 ATPase homologue 1/2-like C-terminal" evidence="2">
    <location>
        <begin position="30"/>
        <end position="149"/>
    </location>
</feature>
<dbReference type="Pfam" id="PF08327">
    <property type="entry name" value="AHSA1"/>
    <property type="match status" value="1"/>
</dbReference>
<dbReference type="InterPro" id="IPR023393">
    <property type="entry name" value="START-like_dom_sf"/>
</dbReference>
<reference evidence="3 4" key="1">
    <citation type="submission" date="2024-06" db="EMBL/GenBank/DDBJ databases">
        <title>The Natural Products Discovery Center: Release of the First 8490 Sequenced Strains for Exploring Actinobacteria Biosynthetic Diversity.</title>
        <authorList>
            <person name="Kalkreuter E."/>
            <person name="Kautsar S.A."/>
            <person name="Yang D."/>
            <person name="Bader C.D."/>
            <person name="Teijaro C.N."/>
            <person name="Fluegel L."/>
            <person name="Davis C.M."/>
            <person name="Simpson J.R."/>
            <person name="Lauterbach L."/>
            <person name="Steele A.D."/>
            <person name="Gui C."/>
            <person name="Meng S."/>
            <person name="Li G."/>
            <person name="Viehrig K."/>
            <person name="Ye F."/>
            <person name="Su P."/>
            <person name="Kiefer A.F."/>
            <person name="Nichols A."/>
            <person name="Cepeda A.J."/>
            <person name="Yan W."/>
            <person name="Fan B."/>
            <person name="Jiang Y."/>
            <person name="Adhikari A."/>
            <person name="Zheng C.-J."/>
            <person name="Schuster L."/>
            <person name="Cowan T.M."/>
            <person name="Smanski M.J."/>
            <person name="Chevrette M.G."/>
            <person name="De Carvalho L.P.S."/>
            <person name="Shen B."/>
        </authorList>
    </citation>
    <scope>NUCLEOTIDE SEQUENCE [LARGE SCALE GENOMIC DNA]</scope>
    <source>
        <strain evidence="3 4">NPDC005137</strain>
    </source>
</reference>
<protein>
    <submittedName>
        <fullName evidence="3">SRPBCC domain-containing protein</fullName>
    </submittedName>
</protein>
<evidence type="ECO:0000313" key="4">
    <source>
        <dbReference type="Proteomes" id="UP001550044"/>
    </source>
</evidence>
<dbReference type="InterPro" id="IPR013538">
    <property type="entry name" value="ASHA1/2-like_C"/>
</dbReference>
<name>A0ABV2U5X3_9ACTN</name>
<sequence length="179" mass="20124">MSDTHPVIERGAAETDGDRRILRFTLRLPHPVSRVWAAVASSEGLRDWLAAAEPFEPRIGGAITLRWLNTDQDGNATVASGTVTAWDIERVAEYTLEGVHGRIRFHLEPPRGDHVVLRFTNEFRGDDAQRLDCLAGWHNHFEYLVEALEGRPADWSAWTLTRWRELRDGYAADGGRGPG</sequence>
<organism evidence="3 4">
    <name type="scientific">Streptomyces sp. 900116325</name>
    <dbReference type="NCBI Taxonomy" id="3154295"/>
    <lineage>
        <taxon>Bacteria</taxon>
        <taxon>Bacillati</taxon>
        <taxon>Actinomycetota</taxon>
        <taxon>Actinomycetes</taxon>
        <taxon>Kitasatosporales</taxon>
        <taxon>Streptomycetaceae</taxon>
        <taxon>Streptomyces</taxon>
    </lineage>
</organism>
<dbReference type="SUPFAM" id="SSF55961">
    <property type="entry name" value="Bet v1-like"/>
    <property type="match status" value="1"/>
</dbReference>
<evidence type="ECO:0000256" key="1">
    <source>
        <dbReference type="ARBA" id="ARBA00006817"/>
    </source>
</evidence>